<feature type="compositionally biased region" description="Low complexity" evidence="1">
    <location>
        <begin position="179"/>
        <end position="201"/>
    </location>
</feature>
<organism evidence="3 4">
    <name type="scientific">Puccinia striiformis f. sp. tritici PST-78</name>
    <dbReference type="NCBI Taxonomy" id="1165861"/>
    <lineage>
        <taxon>Eukaryota</taxon>
        <taxon>Fungi</taxon>
        <taxon>Dikarya</taxon>
        <taxon>Basidiomycota</taxon>
        <taxon>Pucciniomycotina</taxon>
        <taxon>Pucciniomycetes</taxon>
        <taxon>Pucciniales</taxon>
        <taxon>Pucciniaceae</taxon>
        <taxon>Puccinia</taxon>
    </lineage>
</organism>
<dbReference type="InterPro" id="IPR039228">
    <property type="entry name" value="SZRD1"/>
</dbReference>
<keyword evidence="4" id="KW-1185">Reference proteome</keyword>
<dbReference type="PANTHER" id="PTHR31796">
    <property type="entry name" value="SUZ DOMAIN-CONTAINING PROTEIN 1"/>
    <property type="match status" value="1"/>
</dbReference>
<sequence length="243" mass="26271">MNSKQSNKSIPRSIHDQSKHLETGTYTNKLKKADPCEDWEDQDYDSPINNSIASTANPVSSTTNLLSSSLLPSSSMTLHSKLANPIELENSMVWNNANRNPQYVILPANASHSAVTANRPLAQETMFGKPKVTILKRPQGESKTRSSTHSISSSSSNLSIGLREKAYSEARERIFGSLSSTPDEQPSASSSSRPITSSKSSALPQTSLDSSSSVNLVGIQRQPNGPISTDQKGFNSRQKIIPA</sequence>
<feature type="region of interest" description="Disordered" evidence="1">
    <location>
        <begin position="1"/>
        <end position="66"/>
    </location>
</feature>
<dbReference type="PROSITE" id="PS51673">
    <property type="entry name" value="SUZ"/>
    <property type="match status" value="1"/>
</dbReference>
<feature type="region of interest" description="Disordered" evidence="1">
    <location>
        <begin position="176"/>
        <end position="243"/>
    </location>
</feature>
<dbReference type="Pfam" id="PF12752">
    <property type="entry name" value="SUZ"/>
    <property type="match status" value="1"/>
</dbReference>
<protein>
    <recommendedName>
        <fullName evidence="2">SUZ domain-containing protein</fullName>
    </recommendedName>
</protein>
<feature type="region of interest" description="Disordered" evidence="1">
    <location>
        <begin position="128"/>
        <end position="158"/>
    </location>
</feature>
<reference evidence="4" key="1">
    <citation type="submission" date="2014-03" db="EMBL/GenBank/DDBJ databases">
        <title>The Genome Sequence of Puccinia striiformis f. sp. tritici PST-78.</title>
        <authorList>
            <consortium name="The Broad Institute Genome Sequencing Platform"/>
            <person name="Cuomo C."/>
            <person name="Hulbert S."/>
            <person name="Chen X."/>
            <person name="Walker B."/>
            <person name="Young S.K."/>
            <person name="Zeng Q."/>
            <person name="Gargeya S."/>
            <person name="Fitzgerald M."/>
            <person name="Haas B."/>
            <person name="Abouelleil A."/>
            <person name="Alvarado L."/>
            <person name="Arachchi H.M."/>
            <person name="Berlin A.M."/>
            <person name="Chapman S.B."/>
            <person name="Goldberg J."/>
            <person name="Griggs A."/>
            <person name="Gujja S."/>
            <person name="Hansen M."/>
            <person name="Howarth C."/>
            <person name="Imamovic A."/>
            <person name="Larimer J."/>
            <person name="McCowan C."/>
            <person name="Montmayeur A."/>
            <person name="Murphy C."/>
            <person name="Neiman D."/>
            <person name="Pearson M."/>
            <person name="Priest M."/>
            <person name="Roberts A."/>
            <person name="Saif S."/>
            <person name="Shea T."/>
            <person name="Sisk P."/>
            <person name="Sykes S."/>
            <person name="Wortman J."/>
            <person name="Nusbaum C."/>
            <person name="Birren B."/>
        </authorList>
    </citation>
    <scope>NUCLEOTIDE SEQUENCE [LARGE SCALE GENOMIC DNA]</scope>
    <source>
        <strain evidence="4">race PST-78</strain>
    </source>
</reference>
<evidence type="ECO:0000313" key="3">
    <source>
        <dbReference type="EMBL" id="KNE93769.1"/>
    </source>
</evidence>
<accession>A0A0L0V454</accession>
<dbReference type="PANTHER" id="PTHR31796:SF2">
    <property type="entry name" value="SUZ DOMAIN-CONTAINING PROTEIN 1"/>
    <property type="match status" value="1"/>
</dbReference>
<evidence type="ECO:0000259" key="2">
    <source>
        <dbReference type="PROSITE" id="PS51673"/>
    </source>
</evidence>
<comment type="caution">
    <text evidence="3">The sequence shown here is derived from an EMBL/GenBank/DDBJ whole genome shotgun (WGS) entry which is preliminary data.</text>
</comment>
<dbReference type="InterPro" id="IPR024771">
    <property type="entry name" value="SUZ"/>
</dbReference>
<evidence type="ECO:0000313" key="4">
    <source>
        <dbReference type="Proteomes" id="UP000054564"/>
    </source>
</evidence>
<feature type="domain" description="SUZ" evidence="2">
    <location>
        <begin position="99"/>
        <end position="179"/>
    </location>
</feature>
<feature type="compositionally biased region" description="Polar residues" evidence="1">
    <location>
        <begin position="202"/>
        <end position="243"/>
    </location>
</feature>
<feature type="compositionally biased region" description="Polar residues" evidence="1">
    <location>
        <begin position="47"/>
        <end position="59"/>
    </location>
</feature>
<dbReference type="AlphaFoldDB" id="A0A0L0V454"/>
<name>A0A0L0V454_9BASI</name>
<feature type="compositionally biased region" description="Polar residues" evidence="1">
    <location>
        <begin position="1"/>
        <end position="10"/>
    </location>
</feature>
<proteinExistence type="predicted"/>
<dbReference type="OrthoDB" id="2502428at2759"/>
<dbReference type="STRING" id="1165861.A0A0L0V454"/>
<dbReference type="EMBL" id="AJIL01000130">
    <property type="protein sequence ID" value="KNE93769.1"/>
    <property type="molecule type" value="Genomic_DNA"/>
</dbReference>
<feature type="compositionally biased region" description="Low complexity" evidence="1">
    <location>
        <begin position="145"/>
        <end position="158"/>
    </location>
</feature>
<gene>
    <name evidence="3" type="ORF">PSTG_12872</name>
</gene>
<dbReference type="Proteomes" id="UP000054564">
    <property type="component" value="Unassembled WGS sequence"/>
</dbReference>
<evidence type="ECO:0000256" key="1">
    <source>
        <dbReference type="SAM" id="MobiDB-lite"/>
    </source>
</evidence>
<feature type="compositionally biased region" description="Basic and acidic residues" evidence="1">
    <location>
        <begin position="13"/>
        <end position="22"/>
    </location>
</feature>